<dbReference type="EMBL" id="MGDI01000033">
    <property type="protein sequence ID" value="OGL52175.1"/>
    <property type="molecule type" value="Genomic_DNA"/>
</dbReference>
<dbReference type="GO" id="GO:0005886">
    <property type="term" value="C:plasma membrane"/>
    <property type="evidence" value="ECO:0007669"/>
    <property type="project" value="UniProtKB-SubCell"/>
</dbReference>
<comment type="caution">
    <text evidence="8">The sequence shown here is derived from an EMBL/GenBank/DDBJ whole genome shotgun (WGS) entry which is preliminary data.</text>
</comment>
<feature type="transmembrane region" description="Helical" evidence="7">
    <location>
        <begin position="197"/>
        <end position="220"/>
    </location>
</feature>
<feature type="transmembrane region" description="Helical" evidence="7">
    <location>
        <begin position="278"/>
        <end position="296"/>
    </location>
</feature>
<feature type="transmembrane region" description="Helical" evidence="7">
    <location>
        <begin position="124"/>
        <end position="147"/>
    </location>
</feature>
<feature type="transmembrane region" description="Helical" evidence="7">
    <location>
        <begin position="240"/>
        <end position="258"/>
    </location>
</feature>
<dbReference type="GO" id="GO:0009061">
    <property type="term" value="P:anaerobic respiration"/>
    <property type="evidence" value="ECO:0007669"/>
    <property type="project" value="TreeGrafter"/>
</dbReference>
<accession>A0A1F7SEJ1</accession>
<evidence type="ECO:0000256" key="1">
    <source>
        <dbReference type="ARBA" id="ARBA00004651"/>
    </source>
</evidence>
<dbReference type="InterPro" id="IPR051817">
    <property type="entry name" value="FDH_cytochrome_b556_subunit"/>
</dbReference>
<protein>
    <submittedName>
        <fullName evidence="8">Polysulfide reductase</fullName>
    </submittedName>
</protein>
<feature type="transmembrane region" description="Helical" evidence="7">
    <location>
        <begin position="12"/>
        <end position="32"/>
    </location>
</feature>
<dbReference type="STRING" id="1817883.A3G31_07090"/>
<keyword evidence="6 7" id="KW-0472">Membrane</keyword>
<evidence type="ECO:0000256" key="2">
    <source>
        <dbReference type="ARBA" id="ARBA00008929"/>
    </source>
</evidence>
<sequence length="409" mass="45551">MRKIELPKITFWRVVLAVIMVLGVYATGYRFIKGLGASTALSDSFPWGLWIGFDVLCGVGLAAGGFTITAAVYIFNIKKYKPIIRSTILTAFLGYILVSTALLYDLGRPYRIWHPIVMWNPHSVMFEVAWCVMLYSAVLALEFIPVILEKFNMEKPLKILKSISIPLVLAGFLLSTLHQSSLGTLFLIVPEKLNGLWYSPLLPLFFFVSAIGAGLAMVIFESFLSYRFFKKELEIDLLEGLSRVIVVILGAYFALRMLDLFHRDAIGLVFNSGIEGPLFIAEILVGVVIPFILLTIPQVRVNKKGLFISALMVVIGFVMNRLNVSITGMAASSGVEYFPTWMEMAVTAFIVGIGFIVFGVAVKYLPIFEAAKEKEAVEKEREYSYEALPGEAALAIESSYDRIDSDRKV</sequence>
<evidence type="ECO:0000256" key="4">
    <source>
        <dbReference type="ARBA" id="ARBA00022692"/>
    </source>
</evidence>
<comment type="subcellular location">
    <subcellularLocation>
        <location evidence="1">Cell membrane</location>
        <topology evidence="1">Multi-pass membrane protein</topology>
    </subcellularLocation>
</comment>
<keyword evidence="4 7" id="KW-0812">Transmembrane</keyword>
<keyword evidence="5 7" id="KW-1133">Transmembrane helix</keyword>
<name>A0A1F7SEJ1_9BACT</name>
<gene>
    <name evidence="8" type="ORF">A3G31_07090</name>
</gene>
<evidence type="ECO:0000256" key="7">
    <source>
        <dbReference type="SAM" id="Phobius"/>
    </source>
</evidence>
<evidence type="ECO:0000313" key="8">
    <source>
        <dbReference type="EMBL" id="OGL52175.1"/>
    </source>
</evidence>
<evidence type="ECO:0000256" key="3">
    <source>
        <dbReference type="ARBA" id="ARBA00022475"/>
    </source>
</evidence>
<dbReference type="Proteomes" id="UP000178082">
    <property type="component" value="Unassembled WGS sequence"/>
</dbReference>
<comment type="similarity">
    <text evidence="2">Belongs to the NrfD family.</text>
</comment>
<feature type="transmembrane region" description="Helical" evidence="7">
    <location>
        <begin position="305"/>
        <end position="324"/>
    </location>
</feature>
<keyword evidence="3" id="KW-1003">Cell membrane</keyword>
<evidence type="ECO:0000256" key="6">
    <source>
        <dbReference type="ARBA" id="ARBA00023136"/>
    </source>
</evidence>
<feature type="transmembrane region" description="Helical" evidence="7">
    <location>
        <begin position="47"/>
        <end position="75"/>
    </location>
</feature>
<dbReference type="InterPro" id="IPR005614">
    <property type="entry name" value="NrfD-like"/>
</dbReference>
<evidence type="ECO:0000256" key="5">
    <source>
        <dbReference type="ARBA" id="ARBA00022989"/>
    </source>
</evidence>
<dbReference type="PANTHER" id="PTHR30074:SF4">
    <property type="entry name" value="NI_FE-HYDROGENASE 2 B-TYPE CYTOCHROME SUBUNIT-RELATED"/>
    <property type="match status" value="1"/>
</dbReference>
<organism evidence="8 9">
    <name type="scientific">Candidatus Schekmanbacteria bacterium RIFCSPLOWO2_12_FULL_38_15</name>
    <dbReference type="NCBI Taxonomy" id="1817883"/>
    <lineage>
        <taxon>Bacteria</taxon>
        <taxon>Candidatus Schekmaniibacteriota</taxon>
    </lineage>
</organism>
<dbReference type="Gene3D" id="1.20.1630.10">
    <property type="entry name" value="Formate dehydrogenase/DMSO reductase domain"/>
    <property type="match status" value="1"/>
</dbReference>
<evidence type="ECO:0000313" key="9">
    <source>
        <dbReference type="Proteomes" id="UP000178082"/>
    </source>
</evidence>
<feature type="transmembrane region" description="Helical" evidence="7">
    <location>
        <begin position="344"/>
        <end position="365"/>
    </location>
</feature>
<dbReference type="Pfam" id="PF03916">
    <property type="entry name" value="NrfD"/>
    <property type="match status" value="1"/>
</dbReference>
<proteinExistence type="inferred from homology"/>
<reference evidence="8 9" key="1">
    <citation type="journal article" date="2016" name="Nat. Commun.">
        <title>Thousands of microbial genomes shed light on interconnected biogeochemical processes in an aquifer system.</title>
        <authorList>
            <person name="Anantharaman K."/>
            <person name="Brown C.T."/>
            <person name="Hug L.A."/>
            <person name="Sharon I."/>
            <person name="Castelle C.J."/>
            <person name="Probst A.J."/>
            <person name="Thomas B.C."/>
            <person name="Singh A."/>
            <person name="Wilkins M.J."/>
            <person name="Karaoz U."/>
            <person name="Brodie E.L."/>
            <person name="Williams K.H."/>
            <person name="Hubbard S.S."/>
            <person name="Banfield J.F."/>
        </authorList>
    </citation>
    <scope>NUCLEOTIDE SEQUENCE [LARGE SCALE GENOMIC DNA]</scope>
</reference>
<feature type="transmembrane region" description="Helical" evidence="7">
    <location>
        <begin position="87"/>
        <end position="104"/>
    </location>
</feature>
<dbReference type="PANTHER" id="PTHR30074">
    <property type="entry name" value="FORMATE DEHYDROGENASE, NITRATE-INDUCIBLE, CYTOCHROME B556 FDN SUBUNIT"/>
    <property type="match status" value="1"/>
</dbReference>
<dbReference type="AlphaFoldDB" id="A0A1F7SEJ1"/>